<organism evidence="2 3">
    <name type="scientific">Astrephomene gubernaculifera</name>
    <dbReference type="NCBI Taxonomy" id="47775"/>
    <lineage>
        <taxon>Eukaryota</taxon>
        <taxon>Viridiplantae</taxon>
        <taxon>Chlorophyta</taxon>
        <taxon>core chlorophytes</taxon>
        <taxon>Chlorophyceae</taxon>
        <taxon>CS clade</taxon>
        <taxon>Chlamydomonadales</taxon>
        <taxon>Astrephomenaceae</taxon>
        <taxon>Astrephomene</taxon>
    </lineage>
</organism>
<feature type="compositionally biased region" description="Low complexity" evidence="1">
    <location>
        <begin position="433"/>
        <end position="451"/>
    </location>
</feature>
<feature type="compositionally biased region" description="Low complexity" evidence="1">
    <location>
        <begin position="386"/>
        <end position="399"/>
    </location>
</feature>
<protein>
    <recommendedName>
        <fullName evidence="4">Fanconi Anaemia group E protein C-terminal domain-containing protein</fullName>
    </recommendedName>
</protein>
<feature type="compositionally biased region" description="Pro residues" evidence="1">
    <location>
        <begin position="464"/>
        <end position="476"/>
    </location>
</feature>
<dbReference type="GO" id="GO:0036297">
    <property type="term" value="P:interstrand cross-link repair"/>
    <property type="evidence" value="ECO:0007669"/>
    <property type="project" value="InterPro"/>
</dbReference>
<sequence>MAGEPLHTLASARTFNRHCPIVPADASTLELASALLRRLANPSQAAPAALAVLLRESALQGPGWTRQALPRLLAWLTQPCIVHQAPCPPSPPSAAATVQPPPPPPPRSLQSAEECAGDAALLSNAARAGGGGEVGVGGAGGLILQPRLLGMPTALQPQIRNLLKAIRRSPRLYDNLDEQGRIALKRAIAALPVPAPSQSAHAASAGGHRGAGGGNWGGEGGNASSNSLLGWRRGWVAAALHSSRMQYTRYGSRNSSSGVYGNKTCTAGDTSHRGPAEGPAPAAAVIAGWVEGGETVAVHGASSGGSSAGESLDDSSMFPEDSSSDGGGGWWLITQDATAAPGTPSQADDGGFDDGDSELAASDAHTPLGPRQRGDGGDPAQPPDAPAAAAPHAAAPASGAGTGSGVDGGPGDEGRRRRRRVSADMDEEDERTPGSPEDAAAAASSPVLHAAKPAAGEGRKRPRSPPPPAAAPPSRSPPLGVGGGAAGSRGGARAAAGRGAEDGGGDGAGGVVGGLKTLEAAWTELRGLLQDLTNTGADGEDSDAPPPPPPSAMPSSSSDPWRRLEALLEHCAAYDTSCNGAAPAAAVTPPLLAAPLPPDTVLHVVRQVLTPRLGGAAARLALRVVALPAVAAVERVLPKALLEALKVAAASHPRPLAEVVLAPVAARPGLTAGQAQLLLKAATVPGPVGGGGGGRGGGARHGPLPPLLQALVLRSAAEAGSEWGEPHVALVLGLVEAATAAAGTGQRAAAGHQAHAHGEPSVGGAAGLLDPATLLAVCRGVCAAARNPGLSRCVGLCRLMLLLVNKHAGSLGGGAGDGGMGLAVLQEMREAAAATSNFMTKPCLNKIQELLLHQQ</sequence>
<dbReference type="PANTHER" id="PTHR32094:SF5">
    <property type="entry name" value="FANCONI ANEMIA GROUP E PROTEIN"/>
    <property type="match status" value="1"/>
</dbReference>
<feature type="compositionally biased region" description="Gly residues" evidence="1">
    <location>
        <begin position="400"/>
        <end position="411"/>
    </location>
</feature>
<gene>
    <name evidence="2" type="ORF">Agub_g4942</name>
</gene>
<dbReference type="Proteomes" id="UP001054857">
    <property type="component" value="Unassembled WGS sequence"/>
</dbReference>
<accession>A0AAD3DQ19</accession>
<evidence type="ECO:0000313" key="3">
    <source>
        <dbReference type="Proteomes" id="UP001054857"/>
    </source>
</evidence>
<feature type="region of interest" description="Disordered" evidence="1">
    <location>
        <begin position="198"/>
        <end position="219"/>
    </location>
</feature>
<feature type="compositionally biased region" description="Gly residues" evidence="1">
    <location>
        <begin position="480"/>
        <end position="490"/>
    </location>
</feature>
<feature type="region of interest" description="Disordered" evidence="1">
    <location>
        <begin position="251"/>
        <end position="279"/>
    </location>
</feature>
<feature type="compositionally biased region" description="Polar residues" evidence="1">
    <location>
        <begin position="251"/>
        <end position="269"/>
    </location>
</feature>
<evidence type="ECO:0008006" key="4">
    <source>
        <dbReference type="Google" id="ProtNLM"/>
    </source>
</evidence>
<dbReference type="PANTHER" id="PTHR32094">
    <property type="entry name" value="FANCONI ANEMIA GROUP E PROTEIN"/>
    <property type="match status" value="1"/>
</dbReference>
<dbReference type="EMBL" id="BMAR01000006">
    <property type="protein sequence ID" value="GFR43816.1"/>
    <property type="molecule type" value="Genomic_DNA"/>
</dbReference>
<feature type="region of interest" description="Disordered" evidence="1">
    <location>
        <begin position="297"/>
        <end position="507"/>
    </location>
</feature>
<keyword evidence="3" id="KW-1185">Reference proteome</keyword>
<dbReference type="Gene3D" id="1.25.40.480">
    <property type="match status" value="2"/>
</dbReference>
<feature type="region of interest" description="Disordered" evidence="1">
    <location>
        <begin position="88"/>
        <end position="111"/>
    </location>
</feature>
<evidence type="ECO:0000313" key="2">
    <source>
        <dbReference type="EMBL" id="GFR43816.1"/>
    </source>
</evidence>
<comment type="caution">
    <text evidence="2">The sequence shown here is derived from an EMBL/GenBank/DDBJ whole genome shotgun (WGS) entry which is preliminary data.</text>
</comment>
<reference evidence="2 3" key="1">
    <citation type="journal article" date="2021" name="Sci. Rep.">
        <title>Genome sequencing of the multicellular alga Astrephomene provides insights into convergent evolution of germ-soma differentiation.</title>
        <authorList>
            <person name="Yamashita S."/>
            <person name="Yamamoto K."/>
            <person name="Matsuzaki R."/>
            <person name="Suzuki S."/>
            <person name="Yamaguchi H."/>
            <person name="Hirooka S."/>
            <person name="Minakuchi Y."/>
            <person name="Miyagishima S."/>
            <person name="Kawachi M."/>
            <person name="Toyoda A."/>
            <person name="Nozaki H."/>
        </authorList>
    </citation>
    <scope>NUCLEOTIDE SEQUENCE [LARGE SCALE GENOMIC DNA]</scope>
    <source>
        <strain evidence="2 3">NIES-4017</strain>
    </source>
</reference>
<feature type="region of interest" description="Disordered" evidence="1">
    <location>
        <begin position="533"/>
        <end position="560"/>
    </location>
</feature>
<name>A0AAD3DQ19_9CHLO</name>
<feature type="compositionally biased region" description="Gly residues" evidence="1">
    <location>
        <begin position="207"/>
        <end position="219"/>
    </location>
</feature>
<dbReference type="AlphaFoldDB" id="A0AAD3DQ19"/>
<dbReference type="InterPro" id="IPR039685">
    <property type="entry name" value="FANCE"/>
</dbReference>
<dbReference type="GO" id="GO:0043240">
    <property type="term" value="C:Fanconi anaemia nuclear complex"/>
    <property type="evidence" value="ECO:0007669"/>
    <property type="project" value="InterPro"/>
</dbReference>
<proteinExistence type="predicted"/>
<evidence type="ECO:0000256" key="1">
    <source>
        <dbReference type="SAM" id="MobiDB-lite"/>
    </source>
</evidence>